<name>A0A0M3KJW0_ANISI</name>
<evidence type="ECO:0000313" key="3">
    <source>
        <dbReference type="Proteomes" id="UP000267096"/>
    </source>
</evidence>
<proteinExistence type="predicted"/>
<dbReference type="EMBL" id="UYRR01040258">
    <property type="protein sequence ID" value="VDK78655.1"/>
    <property type="molecule type" value="Genomic_DNA"/>
</dbReference>
<sequence>MPSKKNGNSNGFSGSMKLKPIMDMKAQTRKLPDGSRVASSLVGDELMQYNFEDARTIVESVHRGNRVSSSGPMLGSRQKQPDGSEPYVWLTYKQVSHSAQN</sequence>
<dbReference type="OrthoDB" id="1700726at2759"/>
<feature type="region of interest" description="Disordered" evidence="1">
    <location>
        <begin position="62"/>
        <end position="86"/>
    </location>
</feature>
<dbReference type="WBParaSite" id="ASIM_0002128601-mRNA-1">
    <property type="protein sequence ID" value="ASIM_0002128601-mRNA-1"/>
    <property type="gene ID" value="ASIM_0002128601"/>
</dbReference>
<reference evidence="2 3" key="2">
    <citation type="submission" date="2018-11" db="EMBL/GenBank/DDBJ databases">
        <authorList>
            <consortium name="Pathogen Informatics"/>
        </authorList>
    </citation>
    <scope>NUCLEOTIDE SEQUENCE [LARGE SCALE GENOMIC DNA]</scope>
</reference>
<evidence type="ECO:0000313" key="4">
    <source>
        <dbReference type="WBParaSite" id="ASIM_0002128601-mRNA-1"/>
    </source>
</evidence>
<gene>
    <name evidence="2" type="ORF">ASIM_LOCUS20658</name>
</gene>
<dbReference type="Proteomes" id="UP000267096">
    <property type="component" value="Unassembled WGS sequence"/>
</dbReference>
<evidence type="ECO:0000313" key="2">
    <source>
        <dbReference type="EMBL" id="VDK78655.1"/>
    </source>
</evidence>
<protein>
    <submittedName>
        <fullName evidence="4">DUF4057 domain-containing protein</fullName>
    </submittedName>
</protein>
<accession>A0A0M3KJW0</accession>
<evidence type="ECO:0000256" key="1">
    <source>
        <dbReference type="SAM" id="MobiDB-lite"/>
    </source>
</evidence>
<dbReference type="AlphaFoldDB" id="A0A0M3KJW0"/>
<keyword evidence="3" id="KW-1185">Reference proteome</keyword>
<organism evidence="4">
    <name type="scientific">Anisakis simplex</name>
    <name type="common">Herring worm</name>
    <dbReference type="NCBI Taxonomy" id="6269"/>
    <lineage>
        <taxon>Eukaryota</taxon>
        <taxon>Metazoa</taxon>
        <taxon>Ecdysozoa</taxon>
        <taxon>Nematoda</taxon>
        <taxon>Chromadorea</taxon>
        <taxon>Rhabditida</taxon>
        <taxon>Spirurina</taxon>
        <taxon>Ascaridomorpha</taxon>
        <taxon>Ascaridoidea</taxon>
        <taxon>Anisakidae</taxon>
        <taxon>Anisakis</taxon>
        <taxon>Anisakis simplex complex</taxon>
    </lineage>
</organism>
<reference evidence="4" key="1">
    <citation type="submission" date="2017-02" db="UniProtKB">
        <authorList>
            <consortium name="WormBaseParasite"/>
        </authorList>
    </citation>
    <scope>IDENTIFICATION</scope>
</reference>